<dbReference type="AlphaFoldDB" id="A0A9D1XDC0"/>
<feature type="binding site" evidence="17">
    <location>
        <position position="112"/>
    </location>
    <ligand>
        <name>[4Fe-4S] cluster</name>
        <dbReference type="ChEBI" id="CHEBI:49883"/>
    </ligand>
</feature>
<evidence type="ECO:0000256" key="6">
    <source>
        <dbReference type="ARBA" id="ARBA00022485"/>
    </source>
</evidence>
<evidence type="ECO:0000256" key="2">
    <source>
        <dbReference type="ARBA" id="ARBA00004691"/>
    </source>
</evidence>
<reference evidence="19" key="2">
    <citation type="submission" date="2021-04" db="EMBL/GenBank/DDBJ databases">
        <authorList>
            <person name="Gilroy R."/>
        </authorList>
    </citation>
    <scope>NUCLEOTIDE SEQUENCE</scope>
    <source>
        <strain evidence="19">CHK183-1962</strain>
    </source>
</reference>
<evidence type="ECO:0000256" key="15">
    <source>
        <dbReference type="ARBA" id="ARBA00031446"/>
    </source>
</evidence>
<protein>
    <recommendedName>
        <fullName evidence="5 17">Epoxyqueuosine reductase QueH</fullName>
        <ecNumber evidence="4 17">1.17.99.6</ecNumber>
    </recommendedName>
    <alternativeName>
        <fullName evidence="15 17">Queuosine biosynthesis protein QueH</fullName>
    </alternativeName>
</protein>
<evidence type="ECO:0000256" key="8">
    <source>
        <dbReference type="ARBA" id="ARBA00022723"/>
    </source>
</evidence>
<evidence type="ECO:0000256" key="10">
    <source>
        <dbReference type="ARBA" id="ARBA00023002"/>
    </source>
</evidence>
<sequence>MANKRNYQKELERVIDGLDGKVPTLLLHSCCAPCSSYVLEYLSEYFQITLFYYNPNIYPPEEYKKRVLEQQDLIRRMEVRHPVKFLEGAYDTERFYQMARGMEDLPEGQERCFGCYELRLREAAEKAKEMNADYFTTTLSISPMKNVDKLNEIGEKVAAEFGLRYLNSDFKKKNGYRRSVELSGIYGLYRQDYCGCVFSKRERERKKASSERERKESCSAD</sequence>
<comment type="caution">
    <text evidence="19">The sequence shown here is derived from an EMBL/GenBank/DDBJ whole genome shotgun (WGS) entry which is preliminary data.</text>
</comment>
<dbReference type="EC" id="1.17.99.6" evidence="4 17"/>
<keyword evidence="11 17" id="KW-0408">Iron</keyword>
<dbReference type="GO" id="GO:0051539">
    <property type="term" value="F:4 iron, 4 sulfur cluster binding"/>
    <property type="evidence" value="ECO:0007669"/>
    <property type="project" value="UniProtKB-UniRule"/>
</dbReference>
<evidence type="ECO:0000256" key="11">
    <source>
        <dbReference type="ARBA" id="ARBA00023004"/>
    </source>
</evidence>
<keyword evidence="14 17" id="KW-0676">Redox-active center</keyword>
<dbReference type="Pfam" id="PF02677">
    <property type="entry name" value="QueH"/>
    <property type="match status" value="1"/>
</dbReference>
<dbReference type="GO" id="GO:0046872">
    <property type="term" value="F:metal ion binding"/>
    <property type="evidence" value="ECO:0007669"/>
    <property type="project" value="UniProtKB-KW"/>
</dbReference>
<feature type="binding site" evidence="17">
    <location>
        <position position="115"/>
    </location>
    <ligand>
        <name>[4Fe-4S] cluster</name>
        <dbReference type="ChEBI" id="CHEBI:49883"/>
    </ligand>
</feature>
<dbReference type="GO" id="GO:0008616">
    <property type="term" value="P:tRNA queuosine(34) biosynthetic process"/>
    <property type="evidence" value="ECO:0007669"/>
    <property type="project" value="UniProtKB-UniRule"/>
</dbReference>
<name>A0A9D1XDC0_9FIRM</name>
<evidence type="ECO:0000256" key="12">
    <source>
        <dbReference type="ARBA" id="ARBA00023014"/>
    </source>
</evidence>
<keyword evidence="12 17" id="KW-0411">Iron-sulfur</keyword>
<dbReference type="EMBL" id="DXEK01000089">
    <property type="protein sequence ID" value="HIX77026.1"/>
    <property type="molecule type" value="Genomic_DNA"/>
</dbReference>
<evidence type="ECO:0000313" key="20">
    <source>
        <dbReference type="Proteomes" id="UP000886890"/>
    </source>
</evidence>
<evidence type="ECO:0000256" key="13">
    <source>
        <dbReference type="ARBA" id="ARBA00023157"/>
    </source>
</evidence>
<comment type="catalytic activity">
    <reaction evidence="16 17">
        <text>epoxyqueuosine(34) in tRNA + AH2 = queuosine(34) in tRNA + A + H2O</text>
        <dbReference type="Rhea" id="RHEA:32159"/>
        <dbReference type="Rhea" id="RHEA-COMP:18571"/>
        <dbReference type="Rhea" id="RHEA-COMP:18582"/>
        <dbReference type="ChEBI" id="CHEBI:13193"/>
        <dbReference type="ChEBI" id="CHEBI:15377"/>
        <dbReference type="ChEBI" id="CHEBI:17499"/>
        <dbReference type="ChEBI" id="CHEBI:194431"/>
        <dbReference type="ChEBI" id="CHEBI:194443"/>
        <dbReference type="EC" id="1.17.99.6"/>
    </reaction>
</comment>
<keyword evidence="8 17" id="KW-0479">Metal-binding</keyword>
<keyword evidence="6 17" id="KW-0004">4Fe-4S</keyword>
<keyword evidence="13 17" id="KW-1015">Disulfide bond</keyword>
<comment type="pathway">
    <text evidence="2 17">tRNA modification; tRNA-queuosine biosynthesis.</text>
</comment>
<accession>A0A9D1XDC0</accession>
<dbReference type="HAMAP" id="MF_02089">
    <property type="entry name" value="QueH"/>
    <property type="match status" value="1"/>
</dbReference>
<comment type="similarity">
    <text evidence="3 17">Belongs to the QueH family.</text>
</comment>
<dbReference type="Proteomes" id="UP000886890">
    <property type="component" value="Unassembled WGS sequence"/>
</dbReference>
<feature type="binding site" evidence="17">
    <location>
        <position position="31"/>
    </location>
    <ligand>
        <name>[4Fe-4S] cluster</name>
        <dbReference type="ChEBI" id="CHEBI:49883"/>
    </ligand>
</feature>
<feature type="disulfide bond" description="Redox-active" evidence="17">
    <location>
        <begin position="194"/>
        <end position="196"/>
    </location>
</feature>
<evidence type="ECO:0000256" key="17">
    <source>
        <dbReference type="HAMAP-Rule" id="MF_02089"/>
    </source>
</evidence>
<gene>
    <name evidence="17" type="primary">queH</name>
    <name evidence="19" type="ORF">H9734_05445</name>
</gene>
<evidence type="ECO:0000256" key="7">
    <source>
        <dbReference type="ARBA" id="ARBA00022694"/>
    </source>
</evidence>
<feature type="region of interest" description="Disordered" evidence="18">
    <location>
        <begin position="202"/>
        <end position="221"/>
    </location>
</feature>
<dbReference type="InterPro" id="IPR003828">
    <property type="entry name" value="QueH"/>
</dbReference>
<evidence type="ECO:0000256" key="18">
    <source>
        <dbReference type="SAM" id="MobiDB-lite"/>
    </source>
</evidence>
<keyword evidence="9 17" id="KW-0671">Queuosine biosynthesis</keyword>
<evidence type="ECO:0000256" key="5">
    <source>
        <dbReference type="ARBA" id="ARBA00016895"/>
    </source>
</evidence>
<evidence type="ECO:0000256" key="14">
    <source>
        <dbReference type="ARBA" id="ARBA00023284"/>
    </source>
</evidence>
<dbReference type="PANTHER" id="PTHR36701:SF1">
    <property type="entry name" value="EPOXYQUEUOSINE REDUCTASE QUEH"/>
    <property type="match status" value="1"/>
</dbReference>
<evidence type="ECO:0000256" key="9">
    <source>
        <dbReference type="ARBA" id="ARBA00022785"/>
    </source>
</evidence>
<keyword evidence="7 17" id="KW-0819">tRNA processing</keyword>
<organism evidence="19 20">
    <name type="scientific">Candidatus Fusicatenibacter merdavium</name>
    <dbReference type="NCBI Taxonomy" id="2838600"/>
    <lineage>
        <taxon>Bacteria</taxon>
        <taxon>Bacillati</taxon>
        <taxon>Bacillota</taxon>
        <taxon>Clostridia</taxon>
        <taxon>Lachnospirales</taxon>
        <taxon>Lachnospiraceae</taxon>
        <taxon>Fusicatenibacter</taxon>
    </lineage>
</organism>
<evidence type="ECO:0000313" key="19">
    <source>
        <dbReference type="EMBL" id="HIX77026.1"/>
    </source>
</evidence>
<keyword evidence="10 17" id="KW-0560">Oxidoreductase</keyword>
<evidence type="ECO:0000256" key="16">
    <source>
        <dbReference type="ARBA" id="ARBA00047415"/>
    </source>
</evidence>
<evidence type="ECO:0000256" key="1">
    <source>
        <dbReference type="ARBA" id="ARBA00002268"/>
    </source>
</evidence>
<evidence type="ECO:0000256" key="3">
    <source>
        <dbReference type="ARBA" id="ARBA00008207"/>
    </source>
</evidence>
<comment type="function">
    <text evidence="1 17">Catalyzes the conversion of epoxyqueuosine (oQ) to queuosine (Q), which is a hypermodified base found in the wobble positions of tRNA(Asp), tRNA(Asn), tRNA(His) and tRNA(Tyr).</text>
</comment>
<dbReference type="GO" id="GO:0052693">
    <property type="term" value="F:epoxyqueuosine reductase activity"/>
    <property type="evidence" value="ECO:0007669"/>
    <property type="project" value="UniProtKB-UniRule"/>
</dbReference>
<evidence type="ECO:0000256" key="4">
    <source>
        <dbReference type="ARBA" id="ARBA00012622"/>
    </source>
</evidence>
<reference evidence="19" key="1">
    <citation type="journal article" date="2021" name="PeerJ">
        <title>Extensive microbial diversity within the chicken gut microbiome revealed by metagenomics and culture.</title>
        <authorList>
            <person name="Gilroy R."/>
            <person name="Ravi A."/>
            <person name="Getino M."/>
            <person name="Pursley I."/>
            <person name="Horton D.L."/>
            <person name="Alikhan N.F."/>
            <person name="Baker D."/>
            <person name="Gharbi K."/>
            <person name="Hall N."/>
            <person name="Watson M."/>
            <person name="Adriaenssens E.M."/>
            <person name="Foster-Nyarko E."/>
            <person name="Jarju S."/>
            <person name="Secka A."/>
            <person name="Antonio M."/>
            <person name="Oren A."/>
            <person name="Chaudhuri R.R."/>
            <person name="La Ragione R."/>
            <person name="Hildebrand F."/>
            <person name="Pallen M.J."/>
        </authorList>
    </citation>
    <scope>NUCLEOTIDE SEQUENCE</scope>
    <source>
        <strain evidence="19">CHK183-1962</strain>
    </source>
</reference>
<dbReference type="PANTHER" id="PTHR36701">
    <property type="entry name" value="EPOXYQUEUOSINE REDUCTASE QUEH"/>
    <property type="match status" value="1"/>
</dbReference>
<feature type="binding site" evidence="17">
    <location>
        <position position="30"/>
    </location>
    <ligand>
        <name>[4Fe-4S] cluster</name>
        <dbReference type="ChEBI" id="CHEBI:49883"/>
    </ligand>
</feature>
<proteinExistence type="inferred from homology"/>